<sequence length="176" mass="18374">MAIPNATPVPGKSGSDTEDDQEAGKPVEDLISAAIFIILGAGAFVMALDYRIGTIHRMGPGIFPLLVSGLMIVLGAALAVQTLVAWRLRESGGKSRLVPDLAAARALLFTMLSLLAFAMLVRPAGMLIAIAILVFIATRAQPGRPLIGSLILSISVSVLCAVIFVYGIGLPISLWP</sequence>
<gene>
    <name evidence="4" type="ORF">Q8A64_00485</name>
</gene>
<accession>A0ABU1BKM8</accession>
<evidence type="ECO:0000313" key="5">
    <source>
        <dbReference type="Proteomes" id="UP001225596"/>
    </source>
</evidence>
<feature type="region of interest" description="Disordered" evidence="1">
    <location>
        <begin position="1"/>
        <end position="23"/>
    </location>
</feature>
<organism evidence="4 5">
    <name type="scientific">Keguizhuia sedimenti</name>
    <dbReference type="NCBI Taxonomy" id="3064264"/>
    <lineage>
        <taxon>Bacteria</taxon>
        <taxon>Pseudomonadati</taxon>
        <taxon>Pseudomonadota</taxon>
        <taxon>Betaproteobacteria</taxon>
        <taxon>Burkholderiales</taxon>
        <taxon>Oxalobacteraceae</taxon>
        <taxon>Keguizhuia</taxon>
    </lineage>
</organism>
<feature type="transmembrane region" description="Helical" evidence="2">
    <location>
        <begin position="62"/>
        <end position="86"/>
    </location>
</feature>
<reference evidence="4 5" key="1">
    <citation type="submission" date="2023-08" db="EMBL/GenBank/DDBJ databases">
        <title>Oxalobacteraceae gen .nov., isolated from river sludge outside the plant.</title>
        <authorList>
            <person name="Zhao S.Y."/>
        </authorList>
    </citation>
    <scope>NUCLEOTIDE SEQUENCE [LARGE SCALE GENOMIC DNA]</scope>
    <source>
        <strain evidence="4 5">R-40</strain>
    </source>
</reference>
<evidence type="ECO:0000259" key="3">
    <source>
        <dbReference type="Pfam" id="PF07331"/>
    </source>
</evidence>
<keyword evidence="2" id="KW-1133">Transmembrane helix</keyword>
<keyword evidence="5" id="KW-1185">Reference proteome</keyword>
<feature type="domain" description="DUF1468" evidence="3">
    <location>
        <begin position="31"/>
        <end position="171"/>
    </location>
</feature>
<dbReference type="RefSeq" id="WP_338434711.1">
    <property type="nucleotide sequence ID" value="NZ_JAUYVH010000001.1"/>
</dbReference>
<feature type="transmembrane region" description="Helical" evidence="2">
    <location>
        <begin position="150"/>
        <end position="175"/>
    </location>
</feature>
<name>A0ABU1BKM8_9BURK</name>
<keyword evidence="2" id="KW-0812">Transmembrane</keyword>
<evidence type="ECO:0000256" key="2">
    <source>
        <dbReference type="SAM" id="Phobius"/>
    </source>
</evidence>
<feature type="transmembrane region" description="Helical" evidence="2">
    <location>
        <begin position="106"/>
        <end position="138"/>
    </location>
</feature>
<comment type="caution">
    <text evidence="4">The sequence shown here is derived from an EMBL/GenBank/DDBJ whole genome shotgun (WGS) entry which is preliminary data.</text>
</comment>
<protein>
    <submittedName>
        <fullName evidence="4">Tripartite tricarboxylate transporter TctB family protein</fullName>
    </submittedName>
</protein>
<evidence type="ECO:0000313" key="4">
    <source>
        <dbReference type="EMBL" id="MDQ9168878.1"/>
    </source>
</evidence>
<dbReference type="Proteomes" id="UP001225596">
    <property type="component" value="Unassembled WGS sequence"/>
</dbReference>
<evidence type="ECO:0000256" key="1">
    <source>
        <dbReference type="SAM" id="MobiDB-lite"/>
    </source>
</evidence>
<keyword evidence="2" id="KW-0472">Membrane</keyword>
<feature type="transmembrane region" description="Helical" evidence="2">
    <location>
        <begin position="30"/>
        <end position="50"/>
    </location>
</feature>
<proteinExistence type="predicted"/>
<dbReference type="InterPro" id="IPR009936">
    <property type="entry name" value="DUF1468"/>
</dbReference>
<dbReference type="Pfam" id="PF07331">
    <property type="entry name" value="TctB"/>
    <property type="match status" value="1"/>
</dbReference>
<dbReference type="EMBL" id="JAUYVH010000001">
    <property type="protein sequence ID" value="MDQ9168878.1"/>
    <property type="molecule type" value="Genomic_DNA"/>
</dbReference>